<gene>
    <name evidence="2" type="ORF">I9W82_001566</name>
</gene>
<feature type="compositionally biased region" description="Basic and acidic residues" evidence="1">
    <location>
        <begin position="31"/>
        <end position="42"/>
    </location>
</feature>
<dbReference type="EMBL" id="JAEOAQ010000002">
    <property type="protein sequence ID" value="KAG5419686.1"/>
    <property type="molecule type" value="Genomic_DNA"/>
</dbReference>
<feature type="region of interest" description="Disordered" evidence="1">
    <location>
        <begin position="630"/>
        <end position="652"/>
    </location>
</feature>
<protein>
    <recommendedName>
        <fullName evidence="4">BRCT domain-containing protein</fullName>
    </recommendedName>
</protein>
<feature type="compositionally biased region" description="Polar residues" evidence="1">
    <location>
        <begin position="696"/>
        <end position="705"/>
    </location>
</feature>
<comment type="caution">
    <text evidence="2">The sequence shown here is derived from an EMBL/GenBank/DDBJ whole genome shotgun (WGS) entry which is preliminary data.</text>
</comment>
<feature type="compositionally biased region" description="Acidic residues" evidence="1">
    <location>
        <begin position="906"/>
        <end position="918"/>
    </location>
</feature>
<dbReference type="InterPro" id="IPR023674">
    <property type="entry name" value="Ribosomal_uL1-like"/>
</dbReference>
<dbReference type="InterPro" id="IPR028364">
    <property type="entry name" value="Ribosomal_uL1/biogenesis"/>
</dbReference>
<dbReference type="OrthoDB" id="4019860at2759"/>
<feature type="region of interest" description="Disordered" evidence="1">
    <location>
        <begin position="665"/>
        <end position="740"/>
    </location>
</feature>
<dbReference type="SUPFAM" id="SSF56808">
    <property type="entry name" value="Ribosomal protein L1"/>
    <property type="match status" value="1"/>
</dbReference>
<evidence type="ECO:0000313" key="2">
    <source>
        <dbReference type="EMBL" id="KAG5419686.1"/>
    </source>
</evidence>
<reference evidence="2 3" key="1">
    <citation type="submission" date="2020-12" db="EMBL/GenBank/DDBJ databases">
        <title>Effect of drift, selection, and recombination on the evolution of hybrid genomes in Candida yeast pathogens.</title>
        <authorList>
            <person name="Mixao V."/>
            <person name="Ksiezopolska E."/>
            <person name="Saus E."/>
            <person name="Boekhout T."/>
            <person name="Gacser A."/>
            <person name="Gabaldon T."/>
        </authorList>
    </citation>
    <scope>NUCLEOTIDE SEQUENCE [LARGE SCALE GENOMIC DNA]</scope>
    <source>
        <strain evidence="2 3">BP57</strain>
    </source>
</reference>
<dbReference type="AlphaFoldDB" id="A0A8H7ZIU4"/>
<dbReference type="Pfam" id="PF00687">
    <property type="entry name" value="Ribosomal_L1"/>
    <property type="match status" value="1"/>
</dbReference>
<accession>A0A8H7ZIU4</accession>
<evidence type="ECO:0000313" key="3">
    <source>
        <dbReference type="Proteomes" id="UP000669133"/>
    </source>
</evidence>
<dbReference type="RefSeq" id="XP_067548802.1">
    <property type="nucleotide sequence ID" value="XM_067690325.1"/>
</dbReference>
<feature type="compositionally biased region" description="Polar residues" evidence="1">
    <location>
        <begin position="882"/>
        <end position="904"/>
    </location>
</feature>
<proteinExistence type="predicted"/>
<feature type="region of interest" description="Disordered" evidence="1">
    <location>
        <begin position="874"/>
        <end position="926"/>
    </location>
</feature>
<dbReference type="Proteomes" id="UP000669133">
    <property type="component" value="Unassembled WGS sequence"/>
</dbReference>
<dbReference type="CDD" id="cd00403">
    <property type="entry name" value="Ribosomal_L1"/>
    <property type="match status" value="1"/>
</dbReference>
<sequence>MARTRSKGPASPLANKVKEPSKVTKPKKATKKDLKPKAEATPKQDVVISQKITDKAISELKGFMSREKSNKEESQHQSGKSQLFDDEEDSTLTLIVESKKFFSSKPQFKPKTIKLAKSINDKSLKSCLIIRDQLVKTDQEIEKIEEANLPTISQILPLQSIKTEYKPFEKRRELQSSFDLFFVDDAVLNTMPNSLGKIFYQSSKYPLPVRVTTSANNKELSLTTLSNQLEKNLSSTSYLPPQGTTVSIKVGSVDFSLDDLNKNINAVASSFDLNTIKSIMLKTSTSPALPLYYTDKLYDEDDILVEEEEAETSKGDELSAFEKGLLELGDAETVAKVIGKKLGEKKKKSVGKVKHRILFPEKNYKVGRNDQVDFVFNSRKSARELMELVTGPSSTKTPLHLCIQSRAKTNVSGAILRLSKGESPKEIDYTNSPNITIKVEPDSDLEMKDTPISIEWIEVKLFIDTEDDTIKELKRSGVDFTFVDDLSQATHFYTTQAIPNSAHFKNAVVRGIPIVNDYWAKTVLRKPNSVDKWLLKCDYSLYLPNENSAYLPEPRRELLDTKLISFEPMEWLDTTVVEKSEDKILSCVGTDQFILINSFNVFGFQSVHEADLWNKVVSKTLDSVPLNRACEQSQKRASTETQSGTRKRRRYEKVDKLHFFSPSATSIPVESQEEIPKEKEKPSIGKLTPKPHGPKQNEQVKSSSPKVEKRSASPEPKIESLENPRKRRGEPFTSHKAPKIPKFVPQVSFADAVMQNREKSRELWEKEMGIPEESDEVFENLSNLAIVEVVDVPIRRRKNVNKDNVKTEGKNFKKFVKSVPAKRQVLRPHIDMVIEDTTNLLLPKPKQKQTTMDEDFNGVMSDVRGYEPTLFVMDDDSEEESATQSFVPSQAYTNSGGHRNQPNDNGDLDDEDDDEDEDQPKFGFSR</sequence>
<feature type="region of interest" description="Disordered" evidence="1">
    <location>
        <begin position="1"/>
        <end position="85"/>
    </location>
</feature>
<feature type="compositionally biased region" description="Basic and acidic residues" evidence="1">
    <location>
        <begin position="706"/>
        <end position="724"/>
    </location>
</feature>
<feature type="compositionally biased region" description="Basic and acidic residues" evidence="1">
    <location>
        <begin position="52"/>
        <end position="75"/>
    </location>
</feature>
<name>A0A8H7ZIU4_9ASCO</name>
<dbReference type="GeneID" id="93650195"/>
<keyword evidence="3" id="KW-1185">Reference proteome</keyword>
<evidence type="ECO:0000256" key="1">
    <source>
        <dbReference type="SAM" id="MobiDB-lite"/>
    </source>
</evidence>
<feature type="compositionally biased region" description="Basic and acidic residues" evidence="1">
    <location>
        <begin position="674"/>
        <end position="683"/>
    </location>
</feature>
<evidence type="ECO:0008006" key="4">
    <source>
        <dbReference type="Google" id="ProtNLM"/>
    </source>
</evidence>
<dbReference type="Gene3D" id="3.40.50.790">
    <property type="match status" value="1"/>
</dbReference>
<organism evidence="2 3">
    <name type="scientific">Candida metapsilosis</name>
    <dbReference type="NCBI Taxonomy" id="273372"/>
    <lineage>
        <taxon>Eukaryota</taxon>
        <taxon>Fungi</taxon>
        <taxon>Dikarya</taxon>
        <taxon>Ascomycota</taxon>
        <taxon>Saccharomycotina</taxon>
        <taxon>Pichiomycetes</taxon>
        <taxon>Debaryomycetaceae</taxon>
        <taxon>Candida/Lodderomyces clade</taxon>
        <taxon>Candida</taxon>
    </lineage>
</organism>
<dbReference type="InterPro" id="IPR016095">
    <property type="entry name" value="Ribosomal_uL1_3-a/b-sand"/>
</dbReference>